<evidence type="ECO:0000256" key="3">
    <source>
        <dbReference type="ARBA" id="ARBA00022490"/>
    </source>
</evidence>
<evidence type="ECO:0000256" key="5">
    <source>
        <dbReference type="ARBA" id="ARBA00022917"/>
    </source>
</evidence>
<keyword evidence="4" id="KW-0396">Initiation factor</keyword>
<gene>
    <name evidence="10" type="ORF">OCBIM_22006216mg</name>
</gene>
<accession>A0A0L8HTQ8</accession>
<organism evidence="10">
    <name type="scientific">Octopus bimaculoides</name>
    <name type="common">California two-spotted octopus</name>
    <dbReference type="NCBI Taxonomy" id="37653"/>
    <lineage>
        <taxon>Eukaryota</taxon>
        <taxon>Metazoa</taxon>
        <taxon>Spiralia</taxon>
        <taxon>Lophotrochozoa</taxon>
        <taxon>Mollusca</taxon>
        <taxon>Cephalopoda</taxon>
        <taxon>Coleoidea</taxon>
        <taxon>Octopodiformes</taxon>
        <taxon>Octopoda</taxon>
        <taxon>Incirrata</taxon>
        <taxon>Octopodidae</taxon>
        <taxon>Octopus</taxon>
    </lineage>
</organism>
<evidence type="ECO:0000256" key="7">
    <source>
        <dbReference type="ARBA" id="ARBA00044228"/>
    </source>
</evidence>
<dbReference type="EMBL" id="KQ417304">
    <property type="protein sequence ID" value="KOF92584.1"/>
    <property type="molecule type" value="Genomic_DNA"/>
</dbReference>
<dbReference type="PANTHER" id="PTHR45859">
    <property type="entry name" value="TRANSLATION INITIATION FACTOR EIF-2B SUBUNIT BETA"/>
    <property type="match status" value="1"/>
</dbReference>
<evidence type="ECO:0000256" key="6">
    <source>
        <dbReference type="ARBA" id="ARBA00044122"/>
    </source>
</evidence>
<keyword evidence="5" id="KW-0648">Protein biosynthesis</keyword>
<sequence length="356" mass="39787">MPSGNVDKRDVNERIESFLSELKAQVFFSSHYLAHHVLDLLVQIISEYEWNNAKELMDVIRREGKRMMSVQPSESVIGNMVRRVLKVIREEYASAEGKTLGDDPQEALQKRFVSEGVSDDYTLQVPDFQAIIIEAISEIKSELETCIPNIESQALEHIHAKEIIMTSGWSKSVEAFLKSAARKRKFQVMVTEGAPFFHGQKMAKSLAASNIETTLITDSAVFAMMSRVNKVIIGTHTVLANGGLKAVQGSHSIALAAKYHSVPLIVVAAMFKLSPQYLCSYDQDAFNRFVSPNDVVKFSESAIVSKVQICNPVFDYVPPELVTLFISNIGGNAPSYVYRLLSELYHTEDNDLDKVF</sequence>
<evidence type="ECO:0000256" key="8">
    <source>
        <dbReference type="ARBA" id="ARBA00046432"/>
    </source>
</evidence>
<dbReference type="InterPro" id="IPR000649">
    <property type="entry name" value="IF-2B-related"/>
</dbReference>
<keyword evidence="3" id="KW-0963">Cytoplasm</keyword>
<dbReference type="KEGG" id="obi:106868639"/>
<dbReference type="EMBL" id="KQ417304">
    <property type="protein sequence ID" value="KOF92583.1"/>
    <property type="molecule type" value="Genomic_DNA"/>
</dbReference>
<dbReference type="GO" id="GO:0003743">
    <property type="term" value="F:translation initiation factor activity"/>
    <property type="evidence" value="ECO:0007669"/>
    <property type="project" value="UniProtKB-KW"/>
</dbReference>
<dbReference type="AlphaFoldDB" id="A0A0L8HTQ8"/>
<proteinExistence type="inferred from homology"/>
<evidence type="ECO:0000256" key="2">
    <source>
        <dbReference type="ARBA" id="ARBA00007251"/>
    </source>
</evidence>
<dbReference type="OrthoDB" id="269919at2759"/>
<dbReference type="STRING" id="37653.A0A0L8HTQ8"/>
<evidence type="ECO:0000256" key="4">
    <source>
        <dbReference type="ARBA" id="ARBA00022540"/>
    </source>
</evidence>
<evidence type="ECO:0000256" key="9">
    <source>
        <dbReference type="RuleBase" id="RU003814"/>
    </source>
</evidence>
<dbReference type="FunFam" id="3.40.50.10470:FF:000009">
    <property type="entry name" value="Translation initiation factor eIF2B subunit"/>
    <property type="match status" value="1"/>
</dbReference>
<comment type="similarity">
    <text evidence="2 9">Belongs to the eIF-2B alpha/beta/delta subunits family.</text>
</comment>
<dbReference type="Pfam" id="PF01008">
    <property type="entry name" value="IF-2B"/>
    <property type="match status" value="1"/>
</dbReference>
<comment type="subcellular location">
    <subcellularLocation>
        <location evidence="1">Cytoplasm</location>
        <location evidence="1">Cytosol</location>
    </subcellularLocation>
</comment>
<name>A0A0L8HTQ8_OCTBM</name>
<dbReference type="GO" id="GO:0005851">
    <property type="term" value="C:eukaryotic translation initiation factor 2B complex"/>
    <property type="evidence" value="ECO:0007669"/>
    <property type="project" value="TreeGrafter"/>
</dbReference>
<evidence type="ECO:0000313" key="10">
    <source>
        <dbReference type="EMBL" id="KOF92584.1"/>
    </source>
</evidence>
<dbReference type="PANTHER" id="PTHR45859:SF1">
    <property type="entry name" value="TRANSLATION INITIATION FACTOR EIF-2B SUBUNIT BETA"/>
    <property type="match status" value="1"/>
</dbReference>
<dbReference type="OMA" id="SHSCAVA"/>
<dbReference type="InterPro" id="IPR051855">
    <property type="entry name" value="eIF2B_beta_subunit"/>
</dbReference>
<evidence type="ECO:0000256" key="1">
    <source>
        <dbReference type="ARBA" id="ARBA00004514"/>
    </source>
</evidence>
<dbReference type="SUPFAM" id="SSF100950">
    <property type="entry name" value="NagB/RpiA/CoA transferase-like"/>
    <property type="match status" value="1"/>
</dbReference>
<comment type="subunit">
    <text evidence="8">Component of the translation initiation factor 2B (eIF2B) complex which is a heterodecamer of two sets of five different subunits: alpha, beta, gamma, delta and epsilon. Subunits alpha, beta and delta comprise a regulatory subcomplex and subunits epsilon and gamma comprise a catalytic subcomplex. Within the complex, the hexameric regulatory complex resides at the center, with the two heterodimeric catalytic subcomplexes bound on opposite sides.</text>
</comment>
<dbReference type="Gene3D" id="3.40.50.10470">
    <property type="entry name" value="Translation initiation factor eif-2b, domain 2"/>
    <property type="match status" value="1"/>
</dbReference>
<reference evidence="10" key="1">
    <citation type="submission" date="2015-07" db="EMBL/GenBank/DDBJ databases">
        <title>MeaNS - Measles Nucleotide Surveillance Program.</title>
        <authorList>
            <person name="Tran T."/>
            <person name="Druce J."/>
        </authorList>
    </citation>
    <scope>NUCLEOTIDE SEQUENCE</scope>
    <source>
        <strain evidence="10">UCB-OBI-ISO-001</strain>
        <tissue evidence="10">Gonad</tissue>
    </source>
</reference>
<protein>
    <recommendedName>
        <fullName evidence="6">Translation initiation factor eIF2B subunit beta</fullName>
    </recommendedName>
    <alternativeName>
        <fullName evidence="7">eIF2B GDP-GTP exchange factor subunit beta</fullName>
    </alternativeName>
</protein>
<dbReference type="InterPro" id="IPR037171">
    <property type="entry name" value="NagB/RpiA_transferase-like"/>
</dbReference>
<dbReference type="GO" id="GO:0005829">
    <property type="term" value="C:cytosol"/>
    <property type="evidence" value="ECO:0007669"/>
    <property type="project" value="UniProtKB-SubCell"/>
</dbReference>
<dbReference type="GO" id="GO:0005085">
    <property type="term" value="F:guanyl-nucleotide exchange factor activity"/>
    <property type="evidence" value="ECO:0007669"/>
    <property type="project" value="TreeGrafter"/>
</dbReference>
<dbReference type="InterPro" id="IPR042529">
    <property type="entry name" value="IF_2B-like_C"/>
</dbReference>